<feature type="region of interest" description="Disordered" evidence="1">
    <location>
        <begin position="1"/>
        <end position="68"/>
    </location>
</feature>
<organism evidence="2 3">
    <name type="scientific">Penicillium subrubescens</name>
    <dbReference type="NCBI Taxonomy" id="1316194"/>
    <lineage>
        <taxon>Eukaryota</taxon>
        <taxon>Fungi</taxon>
        <taxon>Dikarya</taxon>
        <taxon>Ascomycota</taxon>
        <taxon>Pezizomycotina</taxon>
        <taxon>Eurotiomycetes</taxon>
        <taxon>Eurotiomycetidae</taxon>
        <taxon>Eurotiales</taxon>
        <taxon>Aspergillaceae</taxon>
        <taxon>Penicillium</taxon>
    </lineage>
</organism>
<protein>
    <submittedName>
        <fullName evidence="2">Uncharacterized protein</fullName>
    </submittedName>
</protein>
<evidence type="ECO:0000313" key="3">
    <source>
        <dbReference type="Proteomes" id="UP000186955"/>
    </source>
</evidence>
<dbReference type="Proteomes" id="UP000186955">
    <property type="component" value="Unassembled WGS sequence"/>
</dbReference>
<comment type="caution">
    <text evidence="2">The sequence shown here is derived from an EMBL/GenBank/DDBJ whole genome shotgun (WGS) entry which is preliminary data.</text>
</comment>
<evidence type="ECO:0000256" key="1">
    <source>
        <dbReference type="SAM" id="MobiDB-lite"/>
    </source>
</evidence>
<name>A0A1Q5T301_9EURO</name>
<proteinExistence type="predicted"/>
<reference evidence="2 3" key="1">
    <citation type="submission" date="2016-10" db="EMBL/GenBank/DDBJ databases">
        <title>Genome sequence of the ascomycete fungus Penicillium subrubescens.</title>
        <authorList>
            <person name="De Vries R.P."/>
            <person name="Peng M."/>
            <person name="Dilokpimol A."/>
            <person name="Hilden K."/>
            <person name="Makela M.R."/>
            <person name="Grigoriev I."/>
            <person name="Riley R."/>
            <person name="Granchi Z."/>
        </authorList>
    </citation>
    <scope>NUCLEOTIDE SEQUENCE [LARGE SCALE GENOMIC DNA]</scope>
    <source>
        <strain evidence="2 3">CBS 132785</strain>
    </source>
</reference>
<sequence>MFQAKATWTDALARGGRNGRPTGKCRRWESTTQATKQSLGGAPPFSSMFETPSPRESRSRGSRVEWEN</sequence>
<evidence type="ECO:0000313" key="2">
    <source>
        <dbReference type="EMBL" id="OKO94525.1"/>
    </source>
</evidence>
<accession>A0A1Q5T301</accession>
<keyword evidence="3" id="KW-1185">Reference proteome</keyword>
<gene>
    <name evidence="2" type="ORF">PENSUB_11792</name>
</gene>
<dbReference type="EMBL" id="MNBE01000719">
    <property type="protein sequence ID" value="OKO94525.1"/>
    <property type="molecule type" value="Genomic_DNA"/>
</dbReference>
<feature type="compositionally biased region" description="Basic and acidic residues" evidence="1">
    <location>
        <begin position="53"/>
        <end position="68"/>
    </location>
</feature>
<dbReference type="AlphaFoldDB" id="A0A1Q5T301"/>